<dbReference type="GO" id="GO:0046872">
    <property type="term" value="F:metal ion binding"/>
    <property type="evidence" value="ECO:0007669"/>
    <property type="project" value="UniProtKB-UniRule"/>
</dbReference>
<dbReference type="Gene3D" id="1.10.390.10">
    <property type="entry name" value="Neutral Protease Domain 2"/>
    <property type="match status" value="1"/>
</dbReference>
<keyword evidence="5 8" id="KW-0862">Zinc</keyword>
<dbReference type="InterPro" id="IPR023612">
    <property type="entry name" value="Peptidase_M4"/>
</dbReference>
<evidence type="ECO:0000256" key="2">
    <source>
        <dbReference type="ARBA" id="ARBA00022670"/>
    </source>
</evidence>
<keyword evidence="2 8" id="KW-0645">Protease</keyword>
<dbReference type="GO" id="GO:0004222">
    <property type="term" value="F:metalloendopeptidase activity"/>
    <property type="evidence" value="ECO:0007669"/>
    <property type="project" value="UniProtKB-UniRule"/>
</dbReference>
<evidence type="ECO:0000259" key="10">
    <source>
        <dbReference type="Pfam" id="PF01447"/>
    </source>
</evidence>
<dbReference type="InterPro" id="IPR001570">
    <property type="entry name" value="Peptidase_M4_C_domain"/>
</dbReference>
<evidence type="ECO:0000256" key="5">
    <source>
        <dbReference type="ARBA" id="ARBA00022833"/>
    </source>
</evidence>
<dbReference type="RefSeq" id="WP_181608569.1">
    <property type="nucleotide sequence ID" value="NZ_BAABAM010000001.1"/>
</dbReference>
<comment type="function">
    <text evidence="8">Extracellular zinc metalloprotease.</text>
</comment>
<keyword evidence="3" id="KW-0479">Metal-binding</keyword>
<feature type="domain" description="Peptidase M4 C-terminal" evidence="11">
    <location>
        <begin position="172"/>
        <end position="340"/>
    </location>
</feature>
<dbReference type="PANTHER" id="PTHR43579:SF1">
    <property type="entry name" value="NEUTRAL METALLOPROTEINASE"/>
    <property type="match status" value="1"/>
</dbReference>
<name>A0A7W0HNH3_9ACTN</name>
<feature type="compositionally biased region" description="Basic and acidic residues" evidence="9">
    <location>
        <begin position="235"/>
        <end position="262"/>
    </location>
</feature>
<dbReference type="GO" id="GO:0005576">
    <property type="term" value="C:extracellular region"/>
    <property type="evidence" value="ECO:0007669"/>
    <property type="project" value="UniProtKB-SubCell"/>
</dbReference>
<keyword evidence="13" id="KW-1185">Reference proteome</keyword>
<comment type="cofactor">
    <cofactor evidence="8">
        <name>Zn(2+)</name>
        <dbReference type="ChEBI" id="CHEBI:29105"/>
    </cofactor>
</comment>
<comment type="similarity">
    <text evidence="1 8">Belongs to the peptidase M4 family.</text>
</comment>
<dbReference type="EMBL" id="JACDUR010000001">
    <property type="protein sequence ID" value="MBA2889824.1"/>
    <property type="molecule type" value="Genomic_DNA"/>
</dbReference>
<accession>A0A7W0HNH3</accession>
<evidence type="ECO:0000313" key="12">
    <source>
        <dbReference type="EMBL" id="MBA2889824.1"/>
    </source>
</evidence>
<keyword evidence="8" id="KW-0964">Secreted</keyword>
<dbReference type="Gene3D" id="3.10.170.10">
    <property type="match status" value="1"/>
</dbReference>
<dbReference type="CDD" id="cd09597">
    <property type="entry name" value="M4_TLP"/>
    <property type="match status" value="1"/>
</dbReference>
<evidence type="ECO:0000256" key="6">
    <source>
        <dbReference type="ARBA" id="ARBA00023049"/>
    </source>
</evidence>
<feature type="active site" evidence="7">
    <location>
        <position position="162"/>
    </location>
</feature>
<organism evidence="12 13">
    <name type="scientific">Nonomuraea soli</name>
    <dbReference type="NCBI Taxonomy" id="1032476"/>
    <lineage>
        <taxon>Bacteria</taxon>
        <taxon>Bacillati</taxon>
        <taxon>Actinomycetota</taxon>
        <taxon>Actinomycetes</taxon>
        <taxon>Streptosporangiales</taxon>
        <taxon>Streptosporangiaceae</taxon>
        <taxon>Nonomuraea</taxon>
    </lineage>
</organism>
<dbReference type="InterPro" id="IPR027268">
    <property type="entry name" value="Peptidase_M4/M1_CTD_sf"/>
</dbReference>
<keyword evidence="4 8" id="KW-0378">Hydrolase</keyword>
<evidence type="ECO:0000256" key="7">
    <source>
        <dbReference type="PIRSR" id="PIRSR623612-1"/>
    </source>
</evidence>
<evidence type="ECO:0000256" key="8">
    <source>
        <dbReference type="RuleBase" id="RU366073"/>
    </source>
</evidence>
<feature type="region of interest" description="Disordered" evidence="9">
    <location>
        <begin position="228"/>
        <end position="263"/>
    </location>
</feature>
<evidence type="ECO:0000256" key="4">
    <source>
        <dbReference type="ARBA" id="ARBA00022801"/>
    </source>
</evidence>
<dbReference type="Pfam" id="PF02868">
    <property type="entry name" value="Peptidase_M4_C"/>
    <property type="match status" value="1"/>
</dbReference>
<dbReference type="InterPro" id="IPR052759">
    <property type="entry name" value="Metalloprotease_M4"/>
</dbReference>
<dbReference type="PANTHER" id="PTHR43579">
    <property type="match status" value="1"/>
</dbReference>
<sequence>MLCSIVPPDLLLDLGVDARQLEQASVIRTQRTLLAAAQRSLNLRLTLDEEAPGLLRTIYDAGHGSFGSLPGVKVRGEHDPATTDEAVNDAFDNAGRTYAFYKEIFDRDSMDDRGMELVSSVHFETDHNNAYWNGFQMIYGDGDGEVFLRGCFPKLLDVVAHELTHGVTDFTAGLVYSKQPGALNESFSDVMGALATQYALGQTADQADWLIGKGCFGPAIAGEALRSMKQPGSAHPHDRQPAHMRDYLDLPDDGDPRNDHGGVHLNSGIPNHAFYLAATALGGYAWERAGRIWYVTLTERLGPVSQFDDVVEATVAVAGELYQADSDEQKAVRSAWQQVGLLP</sequence>
<comment type="caution">
    <text evidence="12">The sequence shown here is derived from an EMBL/GenBank/DDBJ whole genome shotgun (WGS) entry which is preliminary data.</text>
</comment>
<dbReference type="GO" id="GO:0006508">
    <property type="term" value="P:proteolysis"/>
    <property type="evidence" value="ECO:0007669"/>
    <property type="project" value="UniProtKB-KW"/>
</dbReference>
<dbReference type="AlphaFoldDB" id="A0A7W0HNH3"/>
<evidence type="ECO:0000256" key="9">
    <source>
        <dbReference type="SAM" id="MobiDB-lite"/>
    </source>
</evidence>
<dbReference type="SUPFAM" id="SSF55486">
    <property type="entry name" value="Metalloproteases ('zincins'), catalytic domain"/>
    <property type="match status" value="1"/>
</dbReference>
<reference evidence="12 13" key="1">
    <citation type="submission" date="2020-07" db="EMBL/GenBank/DDBJ databases">
        <title>Genomic Encyclopedia of Type Strains, Phase IV (KMG-IV): sequencing the most valuable type-strain genomes for metagenomic binning, comparative biology and taxonomic classification.</title>
        <authorList>
            <person name="Goeker M."/>
        </authorList>
    </citation>
    <scope>NUCLEOTIDE SEQUENCE [LARGE SCALE GENOMIC DNA]</scope>
    <source>
        <strain evidence="12 13">DSM 45533</strain>
    </source>
</reference>
<dbReference type="PRINTS" id="PR00730">
    <property type="entry name" value="THERMOLYSIN"/>
</dbReference>
<dbReference type="Proteomes" id="UP000530928">
    <property type="component" value="Unassembled WGS sequence"/>
</dbReference>
<dbReference type="EC" id="3.4.24.-" evidence="8"/>
<dbReference type="InterPro" id="IPR013856">
    <property type="entry name" value="Peptidase_M4_domain"/>
</dbReference>
<protein>
    <recommendedName>
        <fullName evidence="8">Neutral metalloproteinase</fullName>
        <ecNumber evidence="8">3.4.24.-</ecNumber>
    </recommendedName>
</protein>
<evidence type="ECO:0000313" key="13">
    <source>
        <dbReference type="Proteomes" id="UP000530928"/>
    </source>
</evidence>
<feature type="domain" description="Peptidase M4" evidence="10">
    <location>
        <begin position="68"/>
        <end position="169"/>
    </location>
</feature>
<keyword evidence="6 8" id="KW-0482">Metalloprotease</keyword>
<evidence type="ECO:0000259" key="11">
    <source>
        <dbReference type="Pfam" id="PF02868"/>
    </source>
</evidence>
<gene>
    <name evidence="12" type="ORF">HNR30_001159</name>
</gene>
<proteinExistence type="inferred from homology"/>
<dbReference type="Pfam" id="PF01447">
    <property type="entry name" value="Peptidase_M4"/>
    <property type="match status" value="1"/>
</dbReference>
<evidence type="ECO:0000256" key="1">
    <source>
        <dbReference type="ARBA" id="ARBA00009388"/>
    </source>
</evidence>
<evidence type="ECO:0000256" key="3">
    <source>
        <dbReference type="ARBA" id="ARBA00022723"/>
    </source>
</evidence>
<comment type="subcellular location">
    <subcellularLocation>
        <location evidence="8">Secreted</location>
    </subcellularLocation>
</comment>
<feature type="active site" description="Proton donor" evidence="7">
    <location>
        <position position="264"/>
    </location>
</feature>